<evidence type="ECO:0000256" key="11">
    <source>
        <dbReference type="ARBA" id="ARBA00022833"/>
    </source>
</evidence>
<dbReference type="InterPro" id="IPR000637">
    <property type="entry name" value="HMGI/Y_DNA-bd_CS"/>
</dbReference>
<keyword evidence="9 18" id="KW-0863">Zinc-finger</keyword>
<protein>
    <recommendedName>
        <fullName evidence="5">Cytochrome c oxidase subunit 7C, mitochondrial</fullName>
    </recommendedName>
    <alternativeName>
        <fullName evidence="17">Cytochrome c oxidase polypeptide VIIc</fullName>
    </alternativeName>
</protein>
<keyword evidence="16" id="KW-0539">Nucleus</keyword>
<comment type="pathway">
    <text evidence="3">Energy metabolism; oxidative phosphorylation.</text>
</comment>
<feature type="domain" description="C2H2-type" evidence="21">
    <location>
        <begin position="350"/>
        <end position="372"/>
    </location>
</feature>
<comment type="subcellular location">
    <subcellularLocation>
        <location evidence="2">Mitochondrion inner membrane</location>
        <topology evidence="2">Single-pass membrane protein</topology>
    </subcellularLocation>
    <subcellularLocation>
        <location evidence="1">Nucleus</location>
    </subcellularLocation>
</comment>
<evidence type="ECO:0000256" key="12">
    <source>
        <dbReference type="ARBA" id="ARBA00022946"/>
    </source>
</evidence>
<dbReference type="InterPro" id="IPR036636">
    <property type="entry name" value="COX7C/Cox8_sf"/>
</dbReference>
<dbReference type="PROSITE" id="PS00354">
    <property type="entry name" value="HMGI_Y"/>
    <property type="match status" value="1"/>
</dbReference>
<comment type="caution">
    <text evidence="22">The sequence shown here is derived from an EMBL/GenBank/DDBJ whole genome shotgun (WGS) entry which is preliminary data.</text>
</comment>
<feature type="compositionally biased region" description="Basic and acidic residues" evidence="19">
    <location>
        <begin position="166"/>
        <end position="202"/>
    </location>
</feature>
<dbReference type="GO" id="GO:0005743">
    <property type="term" value="C:mitochondrial inner membrane"/>
    <property type="evidence" value="ECO:0007669"/>
    <property type="project" value="UniProtKB-SubCell"/>
</dbReference>
<dbReference type="Proteomes" id="UP001562425">
    <property type="component" value="Unassembled WGS sequence"/>
</dbReference>
<dbReference type="AlphaFoldDB" id="A0ABD1DI93"/>
<evidence type="ECO:0000256" key="15">
    <source>
        <dbReference type="ARBA" id="ARBA00023136"/>
    </source>
</evidence>
<dbReference type="Gene3D" id="3.30.160.60">
    <property type="entry name" value="Classic Zinc Finger"/>
    <property type="match status" value="5"/>
</dbReference>
<keyword evidence="12" id="KW-0809">Transit peptide</keyword>
<name>A0ABD1DI93_CULPP</name>
<keyword evidence="13 20" id="KW-1133">Transmembrane helix</keyword>
<keyword evidence="23" id="KW-1185">Reference proteome</keyword>
<feature type="region of interest" description="Disordered" evidence="19">
    <location>
        <begin position="130"/>
        <end position="291"/>
    </location>
</feature>
<evidence type="ECO:0000256" key="16">
    <source>
        <dbReference type="ARBA" id="ARBA00023242"/>
    </source>
</evidence>
<evidence type="ECO:0000256" key="3">
    <source>
        <dbReference type="ARBA" id="ARBA00004673"/>
    </source>
</evidence>
<gene>
    <name evidence="22" type="ORF">pipiens_009222</name>
</gene>
<feature type="domain" description="C2H2-type" evidence="21">
    <location>
        <begin position="462"/>
        <end position="489"/>
    </location>
</feature>
<evidence type="ECO:0000256" key="17">
    <source>
        <dbReference type="ARBA" id="ARBA00031140"/>
    </source>
</evidence>
<evidence type="ECO:0000256" key="7">
    <source>
        <dbReference type="ARBA" id="ARBA00022723"/>
    </source>
</evidence>
<evidence type="ECO:0000256" key="18">
    <source>
        <dbReference type="PROSITE-ProRule" id="PRU00042"/>
    </source>
</evidence>
<evidence type="ECO:0000256" key="8">
    <source>
        <dbReference type="ARBA" id="ARBA00022737"/>
    </source>
</evidence>
<evidence type="ECO:0000256" key="9">
    <source>
        <dbReference type="ARBA" id="ARBA00022771"/>
    </source>
</evidence>
<keyword evidence="10" id="KW-0999">Mitochondrion inner membrane</keyword>
<evidence type="ECO:0000256" key="4">
    <source>
        <dbReference type="ARBA" id="ARBA00010514"/>
    </source>
</evidence>
<keyword evidence="7" id="KW-0479">Metal-binding</keyword>
<evidence type="ECO:0000256" key="5">
    <source>
        <dbReference type="ARBA" id="ARBA00017004"/>
    </source>
</evidence>
<keyword evidence="14" id="KW-0496">Mitochondrion</keyword>
<dbReference type="SMART" id="SM00355">
    <property type="entry name" value="ZnF_C2H2"/>
    <property type="match status" value="7"/>
</dbReference>
<dbReference type="InterPro" id="IPR004202">
    <property type="entry name" value="COX7C/Cox8"/>
</dbReference>
<dbReference type="PROSITE" id="PS50157">
    <property type="entry name" value="ZINC_FINGER_C2H2_2"/>
    <property type="match status" value="6"/>
</dbReference>
<accession>A0ABD1DI93</accession>
<comment type="similarity">
    <text evidence="4">Belongs to the cytochrome c oxidase VIIc family.</text>
</comment>
<feature type="compositionally biased region" description="Basic residues" evidence="19">
    <location>
        <begin position="244"/>
        <end position="260"/>
    </location>
</feature>
<feature type="domain" description="C2H2-type" evidence="21">
    <location>
        <begin position="406"/>
        <end position="433"/>
    </location>
</feature>
<sequence>MSGLTDVDSPFVKTEKACKICGCSDGNMESMFCDADDSRMLNKIYKCTRVEVTPICGLISPICESCRKRIEAYDENAKPKVVEFVIKNEIEDALDYDPFSFQDPMASADPMASTDPMAENFDDISMKLEIEIDDDRSRNSASNQEKRRDRKSKVNVESVIELDEEPVTKKEPEQIKDSEKENVPRTRDVRKASEKVKVKISSDEDSDFEWQGGEDFGDNDDDDDVKFDDSPNVKSSSEDDIPLKKRKISKVKVKTQKKYKRSAEGNSKLSSTGKRPRGRPRKERPAGFEDRRKSAAEECKICGRVVTYMREHMRQHKIDKQQKCPYCERMFVQGNNLKYHIRKHLGERPYSCNICDKTFYCAPHLKSHMKVHGPQGLFQCEKCPKTFNQEGNLKKHLRVHTGEKPYKCNKCNKAFNSTSNLKNHQRLHSDERAFTCEHCAKSFVDIHHLQRHVRVHTGQRPYFCHICCHAFYCQNGIREHLKTHIPDRQPLKAEKIELTTVTPPSNVPTFINLAVCIGIKMFARAAAISRTGMTNLVRYSHSHGGIPGENLPFSLNNRYKLTAIFVAFFGSGLGLPFFVLRHQLLKM</sequence>
<evidence type="ECO:0000256" key="14">
    <source>
        <dbReference type="ARBA" id="ARBA00023128"/>
    </source>
</evidence>
<feature type="domain" description="C2H2-type" evidence="21">
    <location>
        <begin position="322"/>
        <end position="349"/>
    </location>
</feature>
<dbReference type="GO" id="GO:0008270">
    <property type="term" value="F:zinc ion binding"/>
    <property type="evidence" value="ECO:0007669"/>
    <property type="project" value="UniProtKB-KW"/>
</dbReference>
<organism evidence="22 23">
    <name type="scientific">Culex pipiens pipiens</name>
    <name type="common">Northern house mosquito</name>
    <dbReference type="NCBI Taxonomy" id="38569"/>
    <lineage>
        <taxon>Eukaryota</taxon>
        <taxon>Metazoa</taxon>
        <taxon>Ecdysozoa</taxon>
        <taxon>Arthropoda</taxon>
        <taxon>Hexapoda</taxon>
        <taxon>Insecta</taxon>
        <taxon>Pterygota</taxon>
        <taxon>Neoptera</taxon>
        <taxon>Endopterygota</taxon>
        <taxon>Diptera</taxon>
        <taxon>Nematocera</taxon>
        <taxon>Culicoidea</taxon>
        <taxon>Culicidae</taxon>
        <taxon>Culicinae</taxon>
        <taxon>Culicini</taxon>
        <taxon>Culex</taxon>
        <taxon>Culex</taxon>
    </lineage>
</organism>
<feature type="compositionally biased region" description="Acidic residues" evidence="19">
    <location>
        <begin position="215"/>
        <end position="226"/>
    </location>
</feature>
<dbReference type="SUPFAM" id="SSF81427">
    <property type="entry name" value="Mitochondrial cytochrome c oxidase subunit VIIc (aka VIIIa)"/>
    <property type="match status" value="1"/>
</dbReference>
<evidence type="ECO:0000313" key="23">
    <source>
        <dbReference type="Proteomes" id="UP001562425"/>
    </source>
</evidence>
<dbReference type="Gene3D" id="4.10.49.10">
    <property type="entry name" value="Cytochrome c oxidase subunit VIIc"/>
    <property type="match status" value="1"/>
</dbReference>
<proteinExistence type="inferred from homology"/>
<dbReference type="PROSITE" id="PS00028">
    <property type="entry name" value="ZINC_FINGER_C2H2_1"/>
    <property type="match status" value="6"/>
</dbReference>
<dbReference type="PANTHER" id="PTHR24381:SF393">
    <property type="entry name" value="CHROMATIN-LINKED ADAPTOR FOR MSL PROTEINS, ISOFORM B"/>
    <property type="match status" value="1"/>
</dbReference>
<evidence type="ECO:0000256" key="10">
    <source>
        <dbReference type="ARBA" id="ARBA00022792"/>
    </source>
</evidence>
<dbReference type="Pfam" id="PF02935">
    <property type="entry name" value="COX7C"/>
    <property type="match status" value="1"/>
</dbReference>
<dbReference type="FunFam" id="3.30.160.60:FF:000624">
    <property type="entry name" value="zinc finger protein 697"/>
    <property type="match status" value="1"/>
</dbReference>
<keyword evidence="8" id="KW-0677">Repeat</keyword>
<feature type="domain" description="C2H2-type" evidence="21">
    <location>
        <begin position="434"/>
        <end position="461"/>
    </location>
</feature>
<dbReference type="FunFam" id="3.30.160.60:FF:000630">
    <property type="entry name" value="Zinc finger protein 180"/>
    <property type="match status" value="1"/>
</dbReference>
<evidence type="ECO:0000256" key="13">
    <source>
        <dbReference type="ARBA" id="ARBA00022989"/>
    </source>
</evidence>
<dbReference type="SUPFAM" id="SSF57667">
    <property type="entry name" value="beta-beta-alpha zinc fingers"/>
    <property type="match status" value="4"/>
</dbReference>
<dbReference type="FunFam" id="3.30.160.60:FF:001843">
    <property type="entry name" value="Zinc finger 30C"/>
    <property type="match status" value="1"/>
</dbReference>
<feature type="transmembrane region" description="Helical" evidence="20">
    <location>
        <begin position="561"/>
        <end position="580"/>
    </location>
</feature>
<evidence type="ECO:0000259" key="21">
    <source>
        <dbReference type="PROSITE" id="PS50157"/>
    </source>
</evidence>
<evidence type="ECO:0000256" key="6">
    <source>
        <dbReference type="ARBA" id="ARBA00022692"/>
    </source>
</evidence>
<dbReference type="FunFam" id="4.10.49.10:FF:000001">
    <property type="entry name" value="Cytochrome c oxidase subunit 7C"/>
    <property type="match status" value="1"/>
</dbReference>
<dbReference type="GO" id="GO:0045277">
    <property type="term" value="C:respiratory chain complex IV"/>
    <property type="evidence" value="ECO:0007669"/>
    <property type="project" value="UniProtKB-ARBA"/>
</dbReference>
<dbReference type="GO" id="GO:0005634">
    <property type="term" value="C:nucleus"/>
    <property type="evidence" value="ECO:0007669"/>
    <property type="project" value="UniProtKB-SubCell"/>
</dbReference>
<evidence type="ECO:0000313" key="22">
    <source>
        <dbReference type="EMBL" id="KAL1398114.1"/>
    </source>
</evidence>
<dbReference type="PANTHER" id="PTHR24381">
    <property type="entry name" value="ZINC FINGER PROTEIN"/>
    <property type="match status" value="1"/>
</dbReference>
<dbReference type="InterPro" id="IPR036236">
    <property type="entry name" value="Znf_C2H2_sf"/>
</dbReference>
<keyword evidence="15 20" id="KW-0472">Membrane</keyword>
<reference evidence="22 23" key="1">
    <citation type="submission" date="2024-05" db="EMBL/GenBank/DDBJ databases">
        <title>Culex pipiens pipiens assembly and annotation.</title>
        <authorList>
            <person name="Alout H."/>
            <person name="Durand T."/>
        </authorList>
    </citation>
    <scope>NUCLEOTIDE SEQUENCE [LARGE SCALE GENOMIC DNA]</scope>
    <source>
        <strain evidence="22">HA-2024</strain>
        <tissue evidence="22">Whole body</tissue>
    </source>
</reference>
<dbReference type="FunFam" id="3.30.160.60:FF:000176">
    <property type="entry name" value="zinc finger protein 70"/>
    <property type="match status" value="1"/>
</dbReference>
<dbReference type="EMBL" id="JBEHCU010006021">
    <property type="protein sequence ID" value="KAL1398114.1"/>
    <property type="molecule type" value="Genomic_DNA"/>
</dbReference>
<keyword evidence="11" id="KW-0862">Zinc</keyword>
<evidence type="ECO:0000256" key="20">
    <source>
        <dbReference type="SAM" id="Phobius"/>
    </source>
</evidence>
<feature type="domain" description="C2H2-type" evidence="21">
    <location>
        <begin position="378"/>
        <end position="405"/>
    </location>
</feature>
<dbReference type="InterPro" id="IPR013087">
    <property type="entry name" value="Znf_C2H2_type"/>
</dbReference>
<keyword evidence="6 20" id="KW-0812">Transmembrane</keyword>
<evidence type="ECO:0000256" key="1">
    <source>
        <dbReference type="ARBA" id="ARBA00004123"/>
    </source>
</evidence>
<evidence type="ECO:0000256" key="19">
    <source>
        <dbReference type="SAM" id="MobiDB-lite"/>
    </source>
</evidence>
<dbReference type="CDD" id="cd00929">
    <property type="entry name" value="Cyt_c_Oxidase_VIIc"/>
    <property type="match status" value="1"/>
</dbReference>
<dbReference type="Pfam" id="PF00096">
    <property type="entry name" value="zf-C2H2"/>
    <property type="match status" value="5"/>
</dbReference>
<evidence type="ECO:0000256" key="2">
    <source>
        <dbReference type="ARBA" id="ARBA00004434"/>
    </source>
</evidence>